<evidence type="ECO:0000256" key="1">
    <source>
        <dbReference type="SAM" id="MobiDB-lite"/>
    </source>
</evidence>
<evidence type="ECO:0000313" key="3">
    <source>
        <dbReference type="Proteomes" id="UP000298030"/>
    </source>
</evidence>
<reference evidence="2 3" key="1">
    <citation type="journal article" date="2019" name="Nat. Ecol. Evol.">
        <title>Megaphylogeny resolves global patterns of mushroom evolution.</title>
        <authorList>
            <person name="Varga T."/>
            <person name="Krizsan K."/>
            <person name="Foldi C."/>
            <person name="Dima B."/>
            <person name="Sanchez-Garcia M."/>
            <person name="Sanchez-Ramirez S."/>
            <person name="Szollosi G.J."/>
            <person name="Szarkandi J.G."/>
            <person name="Papp V."/>
            <person name="Albert L."/>
            <person name="Andreopoulos W."/>
            <person name="Angelini C."/>
            <person name="Antonin V."/>
            <person name="Barry K.W."/>
            <person name="Bougher N.L."/>
            <person name="Buchanan P."/>
            <person name="Buyck B."/>
            <person name="Bense V."/>
            <person name="Catcheside P."/>
            <person name="Chovatia M."/>
            <person name="Cooper J."/>
            <person name="Damon W."/>
            <person name="Desjardin D."/>
            <person name="Finy P."/>
            <person name="Geml J."/>
            <person name="Haridas S."/>
            <person name="Hughes K."/>
            <person name="Justo A."/>
            <person name="Karasinski D."/>
            <person name="Kautmanova I."/>
            <person name="Kiss B."/>
            <person name="Kocsube S."/>
            <person name="Kotiranta H."/>
            <person name="LaButti K.M."/>
            <person name="Lechner B.E."/>
            <person name="Liimatainen K."/>
            <person name="Lipzen A."/>
            <person name="Lukacs Z."/>
            <person name="Mihaltcheva S."/>
            <person name="Morgado L.N."/>
            <person name="Niskanen T."/>
            <person name="Noordeloos M.E."/>
            <person name="Ohm R.A."/>
            <person name="Ortiz-Santana B."/>
            <person name="Ovrebo C."/>
            <person name="Racz N."/>
            <person name="Riley R."/>
            <person name="Savchenko A."/>
            <person name="Shiryaev A."/>
            <person name="Soop K."/>
            <person name="Spirin V."/>
            <person name="Szebenyi C."/>
            <person name="Tomsovsky M."/>
            <person name="Tulloss R.E."/>
            <person name="Uehling J."/>
            <person name="Grigoriev I.V."/>
            <person name="Vagvolgyi C."/>
            <person name="Papp T."/>
            <person name="Martin F.M."/>
            <person name="Miettinen O."/>
            <person name="Hibbett D.S."/>
            <person name="Nagy L.G."/>
        </authorList>
    </citation>
    <scope>NUCLEOTIDE SEQUENCE [LARGE SCALE GENOMIC DNA]</scope>
    <source>
        <strain evidence="2 3">FP101781</strain>
    </source>
</reference>
<sequence length="354" mass="38890">MVSLAVESWERRPSCSMTRAVCSGKLTLEEVVEPVYNPVHRKYNQRTKADGGLCIPAFEPGRCISNLALTKTQPQSCEASRSPKRPGCPSTARLTTTAQLVTDRGLAVRPSPRIALCADIHLYLMARPLPRYHALNDGPCTRRTITIFKFDVGRTKVSARGTSPRPTHLTPALYPDVLFEQSPGTALPQIPKAPGVGSARVATRSGSRLKAPRRTKTGRSQRTRSAQVFIQWKASSTTTHNLEPPPRLDPDDAERELISDPASNGAEASSLHHLNTCLNSRIGTMCTSHGWRRASPVRREKVGVRTRDGGWQRRVCGDRGELVVSTGLSVQAPSRRLEYASGTSEKYQSACQRF</sequence>
<feature type="compositionally biased region" description="Basic residues" evidence="1">
    <location>
        <begin position="210"/>
        <end position="222"/>
    </location>
</feature>
<dbReference type="Proteomes" id="UP000298030">
    <property type="component" value="Unassembled WGS sequence"/>
</dbReference>
<name>A0A4Y7SNN2_COPMI</name>
<organism evidence="2 3">
    <name type="scientific">Coprinellus micaceus</name>
    <name type="common">Glistening ink-cap mushroom</name>
    <name type="synonym">Coprinus micaceus</name>
    <dbReference type="NCBI Taxonomy" id="71717"/>
    <lineage>
        <taxon>Eukaryota</taxon>
        <taxon>Fungi</taxon>
        <taxon>Dikarya</taxon>
        <taxon>Basidiomycota</taxon>
        <taxon>Agaricomycotina</taxon>
        <taxon>Agaricomycetes</taxon>
        <taxon>Agaricomycetidae</taxon>
        <taxon>Agaricales</taxon>
        <taxon>Agaricineae</taxon>
        <taxon>Psathyrellaceae</taxon>
        <taxon>Coprinellus</taxon>
    </lineage>
</organism>
<keyword evidence="3" id="KW-1185">Reference proteome</keyword>
<comment type="caution">
    <text evidence="2">The sequence shown here is derived from an EMBL/GenBank/DDBJ whole genome shotgun (WGS) entry which is preliminary data.</text>
</comment>
<feature type="region of interest" description="Disordered" evidence="1">
    <location>
        <begin position="185"/>
        <end position="226"/>
    </location>
</feature>
<protein>
    <submittedName>
        <fullName evidence="2">Uncharacterized protein</fullName>
    </submittedName>
</protein>
<dbReference type="AlphaFoldDB" id="A0A4Y7SNN2"/>
<accession>A0A4Y7SNN2</accession>
<evidence type="ECO:0000313" key="2">
    <source>
        <dbReference type="EMBL" id="TEB23466.1"/>
    </source>
</evidence>
<proteinExistence type="predicted"/>
<gene>
    <name evidence="2" type="ORF">FA13DRAFT_1414965</name>
</gene>
<dbReference type="EMBL" id="QPFP01000078">
    <property type="protein sequence ID" value="TEB23466.1"/>
    <property type="molecule type" value="Genomic_DNA"/>
</dbReference>